<accession>A0AA36F9J9</accession>
<dbReference type="AlphaFoldDB" id="A0AA36F9J9"/>
<feature type="compositionally biased region" description="Acidic residues" evidence="1">
    <location>
        <begin position="12"/>
        <end position="22"/>
    </location>
</feature>
<feature type="compositionally biased region" description="Basic and acidic residues" evidence="1">
    <location>
        <begin position="23"/>
        <end position="48"/>
    </location>
</feature>
<dbReference type="Proteomes" id="UP001162480">
    <property type="component" value="Chromosome 10"/>
</dbReference>
<keyword evidence="3" id="KW-1185">Reference proteome</keyword>
<gene>
    <name evidence="2" type="ORF">OCTVUL_1B020169</name>
</gene>
<evidence type="ECO:0000256" key="1">
    <source>
        <dbReference type="SAM" id="MobiDB-lite"/>
    </source>
</evidence>
<evidence type="ECO:0000313" key="3">
    <source>
        <dbReference type="Proteomes" id="UP001162480"/>
    </source>
</evidence>
<sequence length="110" mass="12107">MSEIILKLDDGGGGEEEEEGVDGEGKEKRGQGREERGGEARGEGGRDMRLNFNSLTNFGTHYFHCVIHHFTLSSFGRIHSSTVENEINGITGRTRSNADLQIPVQSAIKF</sequence>
<dbReference type="EMBL" id="OX597823">
    <property type="protein sequence ID" value="CAI9729244.1"/>
    <property type="molecule type" value="Genomic_DNA"/>
</dbReference>
<reference evidence="2" key="1">
    <citation type="submission" date="2023-08" db="EMBL/GenBank/DDBJ databases">
        <authorList>
            <person name="Alioto T."/>
            <person name="Alioto T."/>
            <person name="Gomez Garrido J."/>
        </authorList>
    </citation>
    <scope>NUCLEOTIDE SEQUENCE</scope>
</reference>
<feature type="compositionally biased region" description="Basic and acidic residues" evidence="1">
    <location>
        <begin position="1"/>
        <end position="10"/>
    </location>
</feature>
<evidence type="ECO:0000313" key="2">
    <source>
        <dbReference type="EMBL" id="CAI9729244.1"/>
    </source>
</evidence>
<name>A0AA36F9J9_OCTVU</name>
<protein>
    <submittedName>
        <fullName evidence="2">Uncharacterized protein</fullName>
    </submittedName>
</protein>
<proteinExistence type="predicted"/>
<feature type="region of interest" description="Disordered" evidence="1">
    <location>
        <begin position="1"/>
        <end position="48"/>
    </location>
</feature>
<organism evidence="2 3">
    <name type="scientific">Octopus vulgaris</name>
    <name type="common">Common octopus</name>
    <dbReference type="NCBI Taxonomy" id="6645"/>
    <lineage>
        <taxon>Eukaryota</taxon>
        <taxon>Metazoa</taxon>
        <taxon>Spiralia</taxon>
        <taxon>Lophotrochozoa</taxon>
        <taxon>Mollusca</taxon>
        <taxon>Cephalopoda</taxon>
        <taxon>Coleoidea</taxon>
        <taxon>Octopodiformes</taxon>
        <taxon>Octopoda</taxon>
        <taxon>Incirrata</taxon>
        <taxon>Octopodidae</taxon>
        <taxon>Octopus</taxon>
    </lineage>
</organism>